<dbReference type="Gene3D" id="3.90.550.10">
    <property type="entry name" value="Spore Coat Polysaccharide Biosynthesis Protein SpsA, Chain A"/>
    <property type="match status" value="1"/>
</dbReference>
<proteinExistence type="predicted"/>
<dbReference type="EMBL" id="CP017803">
    <property type="protein sequence ID" value="ATZ60154.1"/>
    <property type="molecule type" value="Genomic_DNA"/>
</dbReference>
<dbReference type="RefSeq" id="WP_004032991.1">
    <property type="nucleotide sequence ID" value="NZ_AP025586.1"/>
</dbReference>
<dbReference type="GO" id="GO:0016787">
    <property type="term" value="F:hydrolase activity"/>
    <property type="evidence" value="ECO:0007669"/>
    <property type="project" value="UniProtKB-KW"/>
</dbReference>
<reference evidence="1 2" key="1">
    <citation type="submission" date="2016-10" db="EMBL/GenBank/DDBJ databases">
        <authorList>
            <person name="Varghese N."/>
        </authorList>
    </citation>
    <scope>NUCLEOTIDE SEQUENCE [LARGE SCALE GENOMIC DNA]</scope>
    <source>
        <strain evidence="1 2">KB11</strain>
    </source>
</reference>
<dbReference type="AlphaFoldDB" id="A0A2H4U7U0"/>
<accession>A0A2H4U7U0</accession>
<dbReference type="SUPFAM" id="SSF53448">
    <property type="entry name" value="Nucleotide-diphospho-sugar transferases"/>
    <property type="match status" value="1"/>
</dbReference>
<dbReference type="OMA" id="PVVYHAV"/>
<dbReference type="Gene3D" id="3.40.50.2000">
    <property type="entry name" value="Glycogen Phosphorylase B"/>
    <property type="match status" value="1"/>
</dbReference>
<dbReference type="InterPro" id="IPR029044">
    <property type="entry name" value="Nucleotide-diphossugar_trans"/>
</dbReference>
<evidence type="ECO:0000313" key="2">
    <source>
        <dbReference type="Proteomes" id="UP000232133"/>
    </source>
</evidence>
<keyword evidence="1" id="KW-0378">Hydrolase</keyword>
<dbReference type="SUPFAM" id="SSF53756">
    <property type="entry name" value="UDP-Glycosyltransferase/glycogen phosphorylase"/>
    <property type="match status" value="1"/>
</dbReference>
<evidence type="ECO:0000313" key="1">
    <source>
        <dbReference type="EMBL" id="ATZ60154.1"/>
    </source>
</evidence>
<dbReference type="Gene3D" id="3.40.50.11190">
    <property type="match status" value="1"/>
</dbReference>
<name>A0A2H4U7U0_METSM</name>
<gene>
    <name evidence="1" type="ORF">BK798_06855</name>
</gene>
<organism evidence="1 2">
    <name type="scientific">Methanobrevibacter smithii</name>
    <dbReference type="NCBI Taxonomy" id="2173"/>
    <lineage>
        <taxon>Archaea</taxon>
        <taxon>Methanobacteriati</taxon>
        <taxon>Methanobacteriota</taxon>
        <taxon>Methanomada group</taxon>
        <taxon>Methanobacteria</taxon>
        <taxon>Methanobacteriales</taxon>
        <taxon>Methanobacteriaceae</taxon>
        <taxon>Methanobrevibacter</taxon>
    </lineage>
</organism>
<dbReference type="InterPro" id="IPR003329">
    <property type="entry name" value="Cytidylyl_trans"/>
</dbReference>
<dbReference type="Proteomes" id="UP000232133">
    <property type="component" value="Chromosome"/>
</dbReference>
<dbReference type="CDD" id="cd02513">
    <property type="entry name" value="CMP-NeuAc_Synthase"/>
    <property type="match status" value="1"/>
</dbReference>
<protein>
    <submittedName>
        <fullName evidence="1">UDP-2,4-diacetamido-2,4, 6-trideoxy-beta-L-altropyranose hydrolase</fullName>
    </submittedName>
</protein>
<dbReference type="PANTHER" id="PTHR21485">
    <property type="entry name" value="HAD SUPERFAMILY MEMBERS CMAS AND KDSC"/>
    <property type="match status" value="1"/>
</dbReference>
<dbReference type="Pfam" id="PF02348">
    <property type="entry name" value="CTP_transf_3"/>
    <property type="match status" value="1"/>
</dbReference>
<sequence>MFENNKILVVIPARGYSKNIPRKNLRLLGEKPLIYYSIDIAKSSKYVDDVVVSTEDSEIASIVEKYGTSVVKRPVELATDETLLDTVIYDAMLQKEKQAFDEYDIVITIQPSSPLLKTETLDKAIEKFADFNIDSVISVVDDKNLRWGFDDENGRYFPFYSERLYRDLLPKTFKETGGILATRRNFVTETSRLGLNIDLIEISREESVEINTYEDWWIANNYLNKIKIAFVVDAYDQIGTGHMYRCLSMASKLVFHDVVFFINRTHQLGIDIIEGYNYKYQTYGGKSELLGLFEQFDPKIIINDVGNTSYEYMVDLTNKGYYIINFEDFGSGSDLADLVFDSLYEHEGDEKFFVGHEYYILKDEFYLHQPKIITNDVKTVLIDFAPNDTLNLSQKVLDALLASGFSGRINVILGSGHENFEELSAKYELMQNVQFYTTVNSISDFMISADVIFTSGGRIMYQVCSLGVPCIVICKDEREEKNLFGSPEHGFVNMGLGSYLTQEDIIEQFNIVANDFELRQAMNNKMLEIDLKHGFEECWSVVKSKYREFNLDNAK</sequence>
<dbReference type="PANTHER" id="PTHR21485:SF3">
    <property type="entry name" value="N-ACYLNEURAMINATE CYTIDYLYLTRANSFERASE"/>
    <property type="match status" value="1"/>
</dbReference>
<dbReference type="GO" id="GO:0008781">
    <property type="term" value="F:N-acylneuraminate cytidylyltransferase activity"/>
    <property type="evidence" value="ECO:0007669"/>
    <property type="project" value="TreeGrafter"/>
</dbReference>
<dbReference type="InterPro" id="IPR050793">
    <property type="entry name" value="CMP-NeuNAc_synthase"/>
</dbReference>
<dbReference type="GeneID" id="78817584"/>